<comment type="caution">
    <text evidence="1">The sequence shown here is derived from an EMBL/GenBank/DDBJ whole genome shotgun (WGS) entry which is preliminary data.</text>
</comment>
<dbReference type="EMBL" id="AKCV02000020">
    <property type="protein sequence ID" value="TMS57722.1"/>
    <property type="molecule type" value="Genomic_DNA"/>
</dbReference>
<organism evidence="1 2">
    <name type="scientific">Imbroritus primus</name>
    <dbReference type="NCBI Taxonomy" id="3058603"/>
    <lineage>
        <taxon>Bacteria</taxon>
        <taxon>Pseudomonadati</taxon>
        <taxon>Pseudomonadota</taxon>
        <taxon>Betaproteobacteria</taxon>
        <taxon>Burkholderiales</taxon>
        <taxon>Burkholderiaceae</taxon>
        <taxon>Imbroritus</taxon>
    </lineage>
</organism>
<gene>
    <name evidence="1" type="ORF">MW7_011185</name>
</gene>
<protein>
    <submittedName>
        <fullName evidence="1">Glycogen/starch/alpha-glucan phosphorylase</fullName>
    </submittedName>
</protein>
<reference evidence="1" key="1">
    <citation type="submission" date="2019-05" db="EMBL/GenBank/DDBJ databases">
        <title>Revised genome assembly of Burkholderiaceae (previously Ralstonia) sp. PBA.</title>
        <authorList>
            <person name="Gan H.M."/>
        </authorList>
    </citation>
    <scope>NUCLEOTIDE SEQUENCE</scope>
    <source>
        <strain evidence="1">PBA</strain>
    </source>
</reference>
<proteinExistence type="predicted"/>
<keyword evidence="2" id="KW-1185">Reference proteome</keyword>
<sequence>MAANTSPVAATDNTRTSLARTPIRRAFLDHVFYTQAKLPGLANQNDLFQALAHTVRDRMVQRWISTGEKHLSTPARTVAYLSAEFLLGPHLGNNLLNLGIQDEVREAMRELGLDLDMLLAQEAEPGLGNGGLGRLAACFMDSLATLEIPAIGYGIRYEYGIFQQSIIDGMQVENTDTWLRNGNPWEIQRSDWAVEVKLGGHTEHYTDDRGHYRVRWVPGKSVMGVPFDSPILGYRVNTVNTLRLWRAEATEAFDFDVFNRGDYLGAVNRKVTSENLTKVLYPNDETYQGKALRLEQQYFFVACSLQDMLRILELHQMPVTCFHEQFAVQLNDTHPAIGIAELMRLLVDEHLVPWDTAWHVTRHAFAYTNHTLLPEALECWPLELFETILPRHLEIIYEINTRFLEEVRIRDYGHGDRAARLSLIDESGPRAVRMAHLACVGSHTINGVADLHAKLMREDVLRDFNAIWPEKFESITNGVTPRRWLALSNPRLARLMTDAIGDGWVTDLEQTRALEIHADDAGFRERWHAAHQANKADLAVLIRQQTGVVVDPASMFDVMVKRIHEYKRQHLAVLHIIALYHRIKSDPHAEIVPRTFLFAGKAAPGYHYAKLMIRFITSVADVINRDPQVRDRLKVAFLPNFNVGFGQRIYPAGDLSEQISLAGKEASGTGNMKFAMNGALNIGTLDGANIELRDAIGAEQFFAFGLTAAEVAALRADGYRPAAYYARNPELRAVIDLVQQGFFSKGDPTLFEPIAGNLLQHDPYLLLADFDSYVAAQAQTSAAFLDQAAWQRMSIPSVARSGYFSSDRAIREYCARIWHVKPVPVPLLRDAEQSATAQREWGRPRAMAPSDAA</sequence>
<name>A0ACD3SNE3_9BURK</name>
<accession>A0ACD3SNE3</accession>
<evidence type="ECO:0000313" key="1">
    <source>
        <dbReference type="EMBL" id="TMS57722.1"/>
    </source>
</evidence>
<evidence type="ECO:0000313" key="2">
    <source>
        <dbReference type="Proteomes" id="UP000004277"/>
    </source>
</evidence>
<dbReference type="Proteomes" id="UP000004277">
    <property type="component" value="Unassembled WGS sequence"/>
</dbReference>